<evidence type="ECO:0000256" key="1">
    <source>
        <dbReference type="SAM" id="MobiDB-lite"/>
    </source>
</evidence>
<keyword evidence="2" id="KW-0472">Membrane</keyword>
<evidence type="ECO:0000313" key="4">
    <source>
        <dbReference type="EMBL" id="CDW77409.1"/>
    </source>
</evidence>
<protein>
    <recommendedName>
        <fullName evidence="6">Cadg domain containing protein</fullName>
    </recommendedName>
</protein>
<feature type="compositionally biased region" description="Acidic residues" evidence="1">
    <location>
        <begin position="2409"/>
        <end position="2426"/>
    </location>
</feature>
<feature type="chain" id="PRO_5001729222" description="Cadg domain containing protein" evidence="3">
    <location>
        <begin position="25"/>
        <end position="2426"/>
    </location>
</feature>
<feature type="compositionally biased region" description="Polar residues" evidence="1">
    <location>
        <begin position="1836"/>
        <end position="1845"/>
    </location>
</feature>
<dbReference type="InParanoid" id="A0A078A5G0"/>
<feature type="transmembrane region" description="Helical" evidence="2">
    <location>
        <begin position="2025"/>
        <end position="2049"/>
    </location>
</feature>
<dbReference type="Gene3D" id="2.60.120.200">
    <property type="match status" value="1"/>
</dbReference>
<dbReference type="Proteomes" id="UP000039865">
    <property type="component" value="Unassembled WGS sequence"/>
</dbReference>
<evidence type="ECO:0000256" key="3">
    <source>
        <dbReference type="SAM" id="SignalP"/>
    </source>
</evidence>
<proteinExistence type="predicted"/>
<dbReference type="InterPro" id="IPR013320">
    <property type="entry name" value="ConA-like_dom_sf"/>
</dbReference>
<sequence length="2426" mass="279709">MVLKPFQLLVACVITILLKQQLVCQQSTGFTTYDGITQDQLPSYYTTAGINGIKALLNNRNANNLGLNYFIRMWIRPNNNFNSSSDKTPEVLLDIDKSLRCQLQYQNTIACFKSGSTSQDDFIYLTRMNYTSRMWLHVAIAGSLQGGSLQDFTRPTNFATLVSLTSTVLPTWSYENAPNDICYAQFGGVAQLPSLDNQQTSYTSIDSRMKTTLLQFQYSTSIWMRIRQNQTTSTSFSTSTFITQLRGVFSVWMSGTNLMRIRVHASTDSNSKDTNAFYVPYNEWFNLQFTIDQKTGYDIRVYNIFKRLITSDKQTVSYSGQTVAQQIQVFNNFRGQLKSIIIYQALRTLPLVSPSVPNQAIQDDNLIVYYNLDQSNFNGNNQFKSIARTLSGTSGANLLVNTVPNQGSLVFDTVPFDEIFNYNDVQIYGQLNQTESYYDGISCINTKQSIKLVGNTSQISIQQQITSNLSSATIELWFKRPIRTQKLNFLASIFSQTQNVSYFQLYQLSDQSNLICQVFQNSSASTIQNDLLNQSTYFQWQHIACFYRSRIDVFSIMHSQENLEQIKSVALLPNESSVMLSGNYTIILGNNREYNKGSEDISMREFRFWQVARTLNQIRQNLLSQLDPSINNGILSYYRLNSGDMNIQNLQTIRSQISNNTGLQFYQETNPILSCPLNTYLSPSKQCQRNPFTNQSLKLLTYYNASENSIKWMITPIYSMMHDEFTNTQSFIYTWYSNNRSLTTYITNQVRLNQLSNQFVITYATLYNSSNTDNTTVNNLVQVFVHTQNYIRSFVQATAIQYRLDQCRYLVDKGTGDPIINKTYSQLRGQSNLEFDFSVKNVINCSTDLTQSISNITILQVTPLIALTSTNVTYDETDKSFTLLISKEDQLKFKLYQIYNFIIGVQVQQNGQIVQESTLNIIYRIRFVEKINSVIMPSRFYPQVGDNLILNGSLSKYELASQTPVNYTGIDFKWICPAIFQQYCQNQTTFKILNISGLAYNLSGAVAYQPYTFILELSSQIDPYQNSVFSSNTTITYVPDEIPNFSLFQQDKDKVYVLEDNTFKIDILNYKENRQDLTIIWEILPIVNFTFIEISDDRTTMTIKQGGLNVTTSYDISVNITFNVKVNSKSSRTLSFKTGYGNLTNGTYNVTPQVGFAQKTLFNFSLTNFFTDYEPITYRIYGTQFKFSEIFEITPSAQQYSKNFSTLLPELYRFEIRVNDSKGNQITQGQLLQVEVVVDPGDTGLDEDPNLETQQLINLFNDIQAQSSIIEGFDYTTTLVNRNVLDQKLKFIGQIYEITNGFVEGYQNQDNLKNRIYVQRTMNVLKMLTNNTIQMNNTIATMAFDILIDLQLKDSSLRNSFSKSDFSSDYLHVISSLDKYTLEKLQFIIMGRLRRSLFYNTMSFQDYLDFDNVVTQEKQKFENFYCDKISQYERQYQIPSFSYNLMIDKFQSDSTVQSRSYNSSSEDIMMQIQIDQVIQSMKDNNQNWVNQFCLIGNSVRLSPFLNRVIGNQTINSESFGYITILDNLGLRTLETINISQSQNAASSSILQLSFPYDYLQKKKEFRNNQTVCMQIKADKQIYKDELWSAETCQTQYQVLEKLIVCKCSSIMNSYYGIVTDFSRKLVVDEVDQIIFSGSKTVNEFSLWMIIMLAFLGIFLFIFPLLLLCLDKIDYRRVTNFYYNLESNLIKKVAKRRYKPIEIVTYRQQQFKKYTYLKDLGCGTLFGLFYTDIHPLFWLFSRFDIIYKRVIRLTLCCLQVFTVAIIPLVVFKYAYESDQFPDDIDSQDTLLPAIYLGLVTSLLLLPIPRVFYYCMRTRFEVDHKSRNSSARNQSNRPLNQTQNGLTENVEDLNNGPVTIENYGGSDIANPTIHDDNLISQKNRNDKFSSTQKIKKLDLQNLQRPSGQRLMYTTGDDKKLSKTPRSVFTSNQMEFDRVDAVMKPNNGQHMISKNNLKRANGRISERNERYFDIYQQVAISDEASNLRGLFIALSFIYCIAVLVILIMECQKIPKQYQFQIMISFGTALFIGWFILNPIRIAIVSCLVQSVISKKSKDKSKQSFGSKLTSCLFVNKDAQSMMKDILIIKAHQVISLDFDNGKSTQYNAKEIDLQFEKKGIDNALDNSFHIKTPRGKMQQQSPIIADPASPPSRRFKEQPETGTQANFHPSTRDYFTQRQNVQYEYDEESQRDQSNRQLQRGLSGSRFLDQLPSVRDNMEDESEVKPSEESSQMPEKEGYYSSNKNKTSIPVSLKSLEVKNLGDVRQNSSVKHSTNKSNHLIDQLREITEDSHIMDSSSNHNSSHSEIRLNSQPPLPTTKQNRDVPKANMNEIKRQTAQKLDFENEPEISIEQISNEFSQSNMTKSHIMNADLSQQHYLNQRHLDPFENDEYSHRNLEQEYGEEQHHSHQEISDEVSFNEDLERDEFEDS</sequence>
<feature type="transmembrane region" description="Helical" evidence="2">
    <location>
        <begin position="1987"/>
        <end position="2005"/>
    </location>
</feature>
<feature type="region of interest" description="Disordered" evidence="1">
    <location>
        <begin position="2129"/>
        <end position="2243"/>
    </location>
</feature>
<dbReference type="SUPFAM" id="SSF49899">
    <property type="entry name" value="Concanavalin A-like lectins/glucanases"/>
    <property type="match status" value="1"/>
</dbReference>
<feature type="compositionally biased region" description="Polar residues" evidence="1">
    <location>
        <begin position="2157"/>
        <end position="2179"/>
    </location>
</feature>
<feature type="transmembrane region" description="Helical" evidence="2">
    <location>
        <begin position="1644"/>
        <end position="1669"/>
    </location>
</feature>
<organism evidence="4 5">
    <name type="scientific">Stylonychia lemnae</name>
    <name type="common">Ciliate</name>
    <dbReference type="NCBI Taxonomy" id="5949"/>
    <lineage>
        <taxon>Eukaryota</taxon>
        <taxon>Sar</taxon>
        <taxon>Alveolata</taxon>
        <taxon>Ciliophora</taxon>
        <taxon>Intramacronucleata</taxon>
        <taxon>Spirotrichea</taxon>
        <taxon>Stichotrichia</taxon>
        <taxon>Sporadotrichida</taxon>
        <taxon>Oxytrichidae</taxon>
        <taxon>Stylonychinae</taxon>
        <taxon>Stylonychia</taxon>
    </lineage>
</organism>
<keyword evidence="2" id="KW-0812">Transmembrane</keyword>
<feature type="signal peptide" evidence="3">
    <location>
        <begin position="1"/>
        <end position="24"/>
    </location>
</feature>
<accession>A0A078A5G0</accession>
<feature type="region of interest" description="Disordered" evidence="1">
    <location>
        <begin position="1824"/>
        <end position="1851"/>
    </location>
</feature>
<name>A0A078A5G0_STYLE</name>
<evidence type="ECO:0000256" key="2">
    <source>
        <dbReference type="SAM" id="Phobius"/>
    </source>
</evidence>
<feature type="transmembrane region" description="Helical" evidence="2">
    <location>
        <begin position="1749"/>
        <end position="1773"/>
    </location>
</feature>
<feature type="region of interest" description="Disordered" evidence="1">
    <location>
        <begin position="2386"/>
        <end position="2426"/>
    </location>
</feature>
<evidence type="ECO:0008006" key="6">
    <source>
        <dbReference type="Google" id="ProtNLM"/>
    </source>
</evidence>
<evidence type="ECO:0000313" key="5">
    <source>
        <dbReference type="Proteomes" id="UP000039865"/>
    </source>
</evidence>
<gene>
    <name evidence="4" type="primary">Contig18339.g19487</name>
    <name evidence="4" type="ORF">STYLEM_6370</name>
</gene>
<feature type="region of interest" description="Disordered" evidence="1">
    <location>
        <begin position="2290"/>
        <end position="2323"/>
    </location>
</feature>
<keyword evidence="2" id="KW-1133">Transmembrane helix</keyword>
<keyword evidence="5" id="KW-1185">Reference proteome</keyword>
<feature type="transmembrane region" description="Helical" evidence="2">
    <location>
        <begin position="1793"/>
        <end position="1814"/>
    </location>
</feature>
<dbReference type="EMBL" id="CCKQ01006120">
    <property type="protein sequence ID" value="CDW77409.1"/>
    <property type="molecule type" value="Genomic_DNA"/>
</dbReference>
<feature type="compositionally biased region" description="Low complexity" evidence="1">
    <location>
        <begin position="1826"/>
        <end position="1835"/>
    </location>
</feature>
<reference evidence="4 5" key="1">
    <citation type="submission" date="2014-06" db="EMBL/GenBank/DDBJ databases">
        <authorList>
            <person name="Swart Estienne"/>
        </authorList>
    </citation>
    <scope>NUCLEOTIDE SEQUENCE [LARGE SCALE GENOMIC DNA]</scope>
    <source>
        <strain evidence="4 5">130c</strain>
    </source>
</reference>
<keyword evidence="3" id="KW-0732">Signal</keyword>
<feature type="compositionally biased region" description="Basic and acidic residues" evidence="1">
    <location>
        <begin position="2220"/>
        <end position="2235"/>
    </location>
</feature>
<feature type="compositionally biased region" description="Basic and acidic residues" evidence="1">
    <location>
        <begin position="2386"/>
        <end position="2408"/>
    </location>
</feature>